<dbReference type="InterPro" id="IPR016936">
    <property type="entry name" value="UCP029693"/>
</dbReference>
<sequence length="353" mass="38691">MPLHQTSKASQTDPSRSQRRPWGKLLLLGLAAYLVLQIALVIYWCRQPASFDVAQFTQQETSALGGQPVPGTHFVAATIGVADTLLTKPGGLIHNDQLPPGVLLDNCPSWECGAIMALRDALRALRDDFSRTKSQSAENLDLKRADLQFSMDPKFWIMPAAEDEYRKGIDALERYLDALSTGNLNFGRFSVRADNLAEYLALVEKRLGNFGLRLSSSSADPRLSASLFPPGTSAEIEQLPLMDGADSQASEQRTAPDKVDDVFYCARGYSWALLHFVEALRIDFAPVIADKRAQPALEQIERDLQGALKGMRSPIVLNGNGFGLLANHSLVLASYIARINAAVIDLRILLEQG</sequence>
<organism evidence="2 3">
    <name type="scientific">Lamprobacter modestohalophilus</name>
    <dbReference type="NCBI Taxonomy" id="1064514"/>
    <lineage>
        <taxon>Bacteria</taxon>
        <taxon>Pseudomonadati</taxon>
        <taxon>Pseudomonadota</taxon>
        <taxon>Gammaproteobacteria</taxon>
        <taxon>Chromatiales</taxon>
        <taxon>Chromatiaceae</taxon>
        <taxon>Lamprobacter</taxon>
    </lineage>
</organism>
<gene>
    <name evidence="2" type="ORF">CKO42_19220</name>
</gene>
<evidence type="ECO:0000256" key="1">
    <source>
        <dbReference type="SAM" id="Phobius"/>
    </source>
</evidence>
<dbReference type="Pfam" id="PF10095">
    <property type="entry name" value="DUF2333"/>
    <property type="match status" value="1"/>
</dbReference>
<evidence type="ECO:0008006" key="4">
    <source>
        <dbReference type="Google" id="ProtNLM"/>
    </source>
</evidence>
<dbReference type="PIRSF" id="PIRSF029693">
    <property type="entry name" value="UCP029693"/>
    <property type="match status" value="1"/>
</dbReference>
<keyword evidence="1" id="KW-0812">Transmembrane</keyword>
<feature type="transmembrane region" description="Helical" evidence="1">
    <location>
        <begin position="25"/>
        <end position="44"/>
    </location>
</feature>
<proteinExistence type="predicted"/>
<comment type="caution">
    <text evidence="2">The sequence shown here is derived from an EMBL/GenBank/DDBJ whole genome shotgun (WGS) entry which is preliminary data.</text>
</comment>
<protein>
    <recommendedName>
        <fullName evidence="4">DUF2333 family protein</fullName>
    </recommendedName>
</protein>
<accession>A0A9X1B6B9</accession>
<keyword evidence="3" id="KW-1185">Reference proteome</keyword>
<keyword evidence="1" id="KW-0472">Membrane</keyword>
<dbReference type="Proteomes" id="UP001138768">
    <property type="component" value="Unassembled WGS sequence"/>
</dbReference>
<dbReference type="EMBL" id="NRRY01000041">
    <property type="protein sequence ID" value="MBK1620522.1"/>
    <property type="molecule type" value="Genomic_DNA"/>
</dbReference>
<reference evidence="2 3" key="1">
    <citation type="journal article" date="2020" name="Microorganisms">
        <title>Osmotic Adaptation and Compatible Solute Biosynthesis of Phototrophic Bacteria as Revealed from Genome Analyses.</title>
        <authorList>
            <person name="Imhoff J.F."/>
            <person name="Rahn T."/>
            <person name="Kunzel S."/>
            <person name="Keller A."/>
            <person name="Neulinger S.C."/>
        </authorList>
    </citation>
    <scope>NUCLEOTIDE SEQUENCE [LARGE SCALE GENOMIC DNA]</scope>
    <source>
        <strain evidence="2 3">DSM 25653</strain>
    </source>
</reference>
<dbReference type="AlphaFoldDB" id="A0A9X1B6B9"/>
<evidence type="ECO:0000313" key="2">
    <source>
        <dbReference type="EMBL" id="MBK1620522.1"/>
    </source>
</evidence>
<evidence type="ECO:0000313" key="3">
    <source>
        <dbReference type="Proteomes" id="UP001138768"/>
    </source>
</evidence>
<name>A0A9X1B6B9_9GAMM</name>
<keyword evidence="1" id="KW-1133">Transmembrane helix</keyword>